<dbReference type="Proteomes" id="UP000198752">
    <property type="component" value="Unassembled WGS sequence"/>
</dbReference>
<dbReference type="InterPro" id="IPR009057">
    <property type="entry name" value="Homeodomain-like_sf"/>
</dbReference>
<dbReference type="PROSITE" id="PS00675">
    <property type="entry name" value="SIGMA54_INTERACT_1"/>
    <property type="match status" value="1"/>
</dbReference>
<dbReference type="InterPro" id="IPR058031">
    <property type="entry name" value="AAA_lid_NorR"/>
</dbReference>
<dbReference type="AlphaFoldDB" id="A0A1I2TM24"/>
<dbReference type="PROSITE" id="PS00688">
    <property type="entry name" value="SIGMA54_INTERACT_3"/>
    <property type="match status" value="1"/>
</dbReference>
<sequence length="582" mass="66447">MNHLLPDFNDLLHTDFVVTTEERWNESAHSQRFSVVIVQQQPSQFLVLSHRNYSMAQKYCIPINELTEFRAYCIHSDDTWTTLEEKIKCCDYVVVMRDGAVIGYFKTSELASRVLQAYTYLKAYYDTILETTDSTISVIDKNMDTVVWTSGAERLYSIKKEEILGKPMTQFFPENRLDNLKILNTGKQFYHKQHQPREDLFVLINSNPVKLDGKIIGAVSCEQDVTYQAQLTKKLTNAKETINHLQKQVSRMDRSVDPFRSIKGSSGALQNTIDQIKQVGAAKAKVLLLGESGVGKELFANALHDLRTLGAAPFIPINCGAIPDALFESELFGYEKGAFSGANPLGSKGKFELAKDGTLFLDEIAELPPEMQVKLLRVLQEGTFYSVGGTKLKHADCSIIAATNKNLKERVHQGKFREDLYYRLNIITITIPPLRERSEDIIELSHQFLYEFAEKYRRSCTRIPKEVMMALIDYSWPGNIRELRNIIERLVVFSRDETLSVDDLPVQIRESNHRIGMTERFSHNQPFENQPPVSLDHAMKECQQQTIKKALEHTHENKNKAAEILGISRTTLYNKMHQLGIS</sequence>
<dbReference type="InterPro" id="IPR013767">
    <property type="entry name" value="PAS_fold"/>
</dbReference>
<gene>
    <name evidence="8" type="ORF">SAMN02982927_02296</name>
</gene>
<keyword evidence="2" id="KW-0067">ATP-binding</keyword>
<dbReference type="GO" id="GO:0043565">
    <property type="term" value="F:sequence-specific DNA binding"/>
    <property type="evidence" value="ECO:0007669"/>
    <property type="project" value="InterPro"/>
</dbReference>
<keyword evidence="4" id="KW-0804">Transcription</keyword>
<dbReference type="SMART" id="SM00091">
    <property type="entry name" value="PAS"/>
    <property type="match status" value="1"/>
</dbReference>
<dbReference type="OrthoDB" id="9771372at2"/>
<keyword evidence="9" id="KW-1185">Reference proteome</keyword>
<dbReference type="Gene3D" id="3.30.450.20">
    <property type="entry name" value="PAS domain"/>
    <property type="match status" value="1"/>
</dbReference>
<dbReference type="InterPro" id="IPR035965">
    <property type="entry name" value="PAS-like_dom_sf"/>
</dbReference>
<dbReference type="Pfam" id="PF00989">
    <property type="entry name" value="PAS"/>
    <property type="match status" value="1"/>
</dbReference>
<dbReference type="InterPro" id="IPR002078">
    <property type="entry name" value="Sigma_54_int"/>
</dbReference>
<dbReference type="CDD" id="cd00009">
    <property type="entry name" value="AAA"/>
    <property type="match status" value="1"/>
</dbReference>
<keyword evidence="1" id="KW-0547">Nucleotide-binding</keyword>
<dbReference type="Gene3D" id="1.10.10.60">
    <property type="entry name" value="Homeodomain-like"/>
    <property type="match status" value="1"/>
</dbReference>
<dbReference type="NCBIfam" id="TIGR00229">
    <property type="entry name" value="sensory_box"/>
    <property type="match status" value="1"/>
</dbReference>
<evidence type="ECO:0000313" key="8">
    <source>
        <dbReference type="EMBL" id="SFG63506.1"/>
    </source>
</evidence>
<reference evidence="9" key="1">
    <citation type="submission" date="2016-10" db="EMBL/GenBank/DDBJ databases">
        <authorList>
            <person name="Varghese N."/>
            <person name="Submissions S."/>
        </authorList>
    </citation>
    <scope>NUCLEOTIDE SEQUENCE [LARGE SCALE GENOMIC DNA]</scope>
    <source>
        <strain evidence="9">ATCC 700379</strain>
    </source>
</reference>
<dbReference type="RefSeq" id="WP_093673077.1">
    <property type="nucleotide sequence ID" value="NZ_FOOY01000015.1"/>
</dbReference>
<dbReference type="InterPro" id="IPR025944">
    <property type="entry name" value="Sigma_54_int_dom_CS"/>
</dbReference>
<dbReference type="Pfam" id="PF00158">
    <property type="entry name" value="Sigma54_activat"/>
    <property type="match status" value="1"/>
</dbReference>
<dbReference type="PANTHER" id="PTHR32071:SF57">
    <property type="entry name" value="C4-DICARBOXYLATE TRANSPORT TRANSCRIPTIONAL REGULATORY PROTEIN DCTD"/>
    <property type="match status" value="1"/>
</dbReference>
<dbReference type="Gene3D" id="3.40.50.300">
    <property type="entry name" value="P-loop containing nucleotide triphosphate hydrolases"/>
    <property type="match status" value="1"/>
</dbReference>
<evidence type="ECO:0000256" key="4">
    <source>
        <dbReference type="ARBA" id="ARBA00023163"/>
    </source>
</evidence>
<keyword evidence="5" id="KW-0175">Coiled coil</keyword>
<dbReference type="PANTHER" id="PTHR32071">
    <property type="entry name" value="TRANSCRIPTIONAL REGULATORY PROTEIN"/>
    <property type="match status" value="1"/>
</dbReference>
<evidence type="ECO:0000256" key="5">
    <source>
        <dbReference type="SAM" id="Coils"/>
    </source>
</evidence>
<dbReference type="Pfam" id="PF02954">
    <property type="entry name" value="HTH_8"/>
    <property type="match status" value="1"/>
</dbReference>
<dbReference type="PROSITE" id="PS50045">
    <property type="entry name" value="SIGMA54_INTERACT_4"/>
    <property type="match status" value="1"/>
</dbReference>
<dbReference type="PRINTS" id="PR01590">
    <property type="entry name" value="HTHFIS"/>
</dbReference>
<evidence type="ECO:0000259" key="6">
    <source>
        <dbReference type="PROSITE" id="PS50045"/>
    </source>
</evidence>
<evidence type="ECO:0000256" key="3">
    <source>
        <dbReference type="ARBA" id="ARBA00023015"/>
    </source>
</evidence>
<keyword evidence="3" id="KW-0805">Transcription regulation</keyword>
<organism evidence="8 9">
    <name type="scientific">Sporolactobacillus nakayamae</name>
    <dbReference type="NCBI Taxonomy" id="269670"/>
    <lineage>
        <taxon>Bacteria</taxon>
        <taxon>Bacillati</taxon>
        <taxon>Bacillota</taxon>
        <taxon>Bacilli</taxon>
        <taxon>Bacillales</taxon>
        <taxon>Sporolactobacillaceae</taxon>
        <taxon>Sporolactobacillus</taxon>
    </lineage>
</organism>
<dbReference type="SMART" id="SM00382">
    <property type="entry name" value="AAA"/>
    <property type="match status" value="1"/>
</dbReference>
<accession>A0A1I2TM24</accession>
<dbReference type="STRING" id="269670.SAMN02982927_02296"/>
<dbReference type="PROSITE" id="PS50112">
    <property type="entry name" value="PAS"/>
    <property type="match status" value="1"/>
</dbReference>
<dbReference type="Pfam" id="PF25601">
    <property type="entry name" value="AAA_lid_14"/>
    <property type="match status" value="1"/>
</dbReference>
<dbReference type="GO" id="GO:0005524">
    <property type="term" value="F:ATP binding"/>
    <property type="evidence" value="ECO:0007669"/>
    <property type="project" value="UniProtKB-KW"/>
</dbReference>
<evidence type="ECO:0000313" key="9">
    <source>
        <dbReference type="Proteomes" id="UP000198752"/>
    </source>
</evidence>
<evidence type="ECO:0000259" key="7">
    <source>
        <dbReference type="PROSITE" id="PS50112"/>
    </source>
</evidence>
<dbReference type="InterPro" id="IPR002197">
    <property type="entry name" value="HTH_Fis"/>
</dbReference>
<dbReference type="GO" id="GO:0006355">
    <property type="term" value="P:regulation of DNA-templated transcription"/>
    <property type="evidence" value="ECO:0007669"/>
    <property type="project" value="InterPro"/>
</dbReference>
<dbReference type="SUPFAM" id="SSF52540">
    <property type="entry name" value="P-loop containing nucleoside triphosphate hydrolases"/>
    <property type="match status" value="1"/>
</dbReference>
<feature type="coiled-coil region" evidence="5">
    <location>
        <begin position="228"/>
        <end position="255"/>
    </location>
</feature>
<feature type="domain" description="PAS" evidence="7">
    <location>
        <begin position="121"/>
        <end position="176"/>
    </location>
</feature>
<dbReference type="SUPFAM" id="SSF55785">
    <property type="entry name" value="PYP-like sensor domain (PAS domain)"/>
    <property type="match status" value="1"/>
</dbReference>
<proteinExistence type="predicted"/>
<dbReference type="InterPro" id="IPR003593">
    <property type="entry name" value="AAA+_ATPase"/>
</dbReference>
<name>A0A1I2TM24_9BACL</name>
<dbReference type="Gene3D" id="1.10.8.60">
    <property type="match status" value="1"/>
</dbReference>
<dbReference type="FunFam" id="3.40.50.300:FF:000006">
    <property type="entry name" value="DNA-binding transcriptional regulator NtrC"/>
    <property type="match status" value="1"/>
</dbReference>
<dbReference type="InterPro" id="IPR000014">
    <property type="entry name" value="PAS"/>
</dbReference>
<evidence type="ECO:0000256" key="1">
    <source>
        <dbReference type="ARBA" id="ARBA00022741"/>
    </source>
</evidence>
<evidence type="ECO:0000256" key="2">
    <source>
        <dbReference type="ARBA" id="ARBA00022840"/>
    </source>
</evidence>
<dbReference type="SUPFAM" id="SSF46689">
    <property type="entry name" value="Homeodomain-like"/>
    <property type="match status" value="1"/>
</dbReference>
<feature type="domain" description="Sigma-54 factor interaction" evidence="6">
    <location>
        <begin position="262"/>
        <end position="492"/>
    </location>
</feature>
<dbReference type="InterPro" id="IPR027417">
    <property type="entry name" value="P-loop_NTPase"/>
</dbReference>
<protein>
    <submittedName>
        <fullName evidence="8">PAS domain S-box-containing protein</fullName>
    </submittedName>
</protein>
<dbReference type="EMBL" id="FOOY01000015">
    <property type="protein sequence ID" value="SFG63506.1"/>
    <property type="molecule type" value="Genomic_DNA"/>
</dbReference>
<dbReference type="InterPro" id="IPR025662">
    <property type="entry name" value="Sigma_54_int_dom_ATP-bd_1"/>
</dbReference>